<dbReference type="Pfam" id="PF00069">
    <property type="entry name" value="Pkinase"/>
    <property type="match status" value="1"/>
</dbReference>
<feature type="repeat" description="ANK" evidence="5">
    <location>
        <begin position="1068"/>
        <end position="1100"/>
    </location>
</feature>
<dbReference type="SUPFAM" id="SSF48403">
    <property type="entry name" value="Ankyrin repeat"/>
    <property type="match status" value="1"/>
</dbReference>
<dbReference type="SMART" id="SM00248">
    <property type="entry name" value="ANK"/>
    <property type="match status" value="9"/>
</dbReference>
<feature type="repeat" description="ANK" evidence="5">
    <location>
        <begin position="1002"/>
        <end position="1034"/>
    </location>
</feature>
<dbReference type="Pfam" id="PF06271">
    <property type="entry name" value="RDD"/>
    <property type="match status" value="1"/>
</dbReference>
<dbReference type="EMBL" id="MGFH01000079">
    <property type="protein sequence ID" value="OGM06119.1"/>
    <property type="molecule type" value="Genomic_DNA"/>
</dbReference>
<dbReference type="SUPFAM" id="SSF56112">
    <property type="entry name" value="Protein kinase-like (PK-like)"/>
    <property type="match status" value="1"/>
</dbReference>
<sequence>MTEDNKTIIEKDDNLTVIESSDREETETRDAEPPERFGSRPICLGGSTYNVERRLDVVAAEADLYLITGENGEKRVLKYYRPKIEPKRDVVELVKSFAGRGAVRIIETGRHSNRFYEIQEFAEHGTLADMLKASKRPSREFITEFIRKAAGCLWEIHSKKLIHRDIKPSNILIRSIEPLDIALTDFGISSLSRLSLHQTSMNRTVLYASPESMAGIISKSTDYWSLGMILLEMVIGKNPFDGTADKVVMFTLATRAVPGVGKLKSEFTLPIMGLLTRNPKKRWGHKEITAWLSGSKDIAVFFGDASDGISSARALHPYRFAGKDYFELREMSLPMAKSWEEAVKDFESGALRDWIARELGDKEMLAMIEDIVENSKDSPEEKLFEFFCRADGEYPFVFRGRLISREYLLELASKIIKNSASPEDKNFMRDVFRLGIIKKYSRLCGDSSVYELYEGIVETCSGFDSPEDHSSAVLAHFSEEYRRALAERVRDAFDNYYVLSPSDDGRREQILKPARKVAACEEHTVSELIWASKITGLDLVKKKDFDSAAAGLKSRFIELDEKNEIKNYKEMFTDEDWILVTAIARNAEIEHSRPFYEKMITFKKLLDGKIPSQQDALNAFYSRDNYVDVSEIPPEILEPPPEPPGITHGRASRPFVGTDAAQPAARFYATLYDMGFAMLTFLFSVTLTVAGSAGPVPLAFIESLHNRFFFILLLVYIPIVEYFLFATPGKMNFGIAAAGPDGNGMSLVRSFFRALSRFAMYYIYGCAAFTVYRFLFDPAFPSSYTNIGSAMFLMAFYAGGIFDYIYMYFGGDHMSSCEYVNKCAVVERKRDVNRVPAMITAAVYILVTIFTWVYLLMPYFDLNTMRLDRYAWRYLVDPGTENVKYNAGRQELIVAADRDEYDLVKLLLHSRPQFVNVTDRNGFPALFFAAQKGNEKIVKLLLDRGANPNIAGKILLPPLAEGGEGEAPITATALTAACAAGKAGIVKMLCAHGADVNFADPQGLTPLIIAVMAKNLDMVKTVVEAGATIEARDSQGFTALAMAAYVSDARIFEYLLSRGADFNTATGRGFTPLMIAAGNNGFEIARMLINMGCKIEACDEEDAANALIFSIRARNSKITEMLIDKTQFIDAGDKYRNSPLIIAAAVGDVWAVSKLISHGANVNHHNIDYNTALMVASSAADERLIKILIDAGADPKLKNREGYTALQMYNGAIEIRRATRQTTTTTATDTIKDKYTTTATTPETITTTRTETTASIKNITKTAYNNKNITRRYRWVIRPSSHYGHKSVGVEFISDEIDRNSERISVENKVVDVFRIPPEVNITTTLTKGQTQYKTEHAQNVTSKTHTTTKQNTNETITTFGDLPAPSNDGSK</sequence>
<keyword evidence="5" id="KW-0040">ANK repeat</keyword>
<feature type="repeat" description="ANK" evidence="5">
    <location>
        <begin position="921"/>
        <end position="953"/>
    </location>
</feature>
<dbReference type="PANTHER" id="PTHR24183">
    <property type="entry name" value="FIBRONECTIN TYPE 3 AND ANKYRIN REPEAT DOMAINS PROTEIN 1"/>
    <property type="match status" value="1"/>
</dbReference>
<evidence type="ECO:0000256" key="7">
    <source>
        <dbReference type="SAM" id="Phobius"/>
    </source>
</evidence>
<feature type="repeat" description="ANK" evidence="5">
    <location>
        <begin position="969"/>
        <end position="1001"/>
    </location>
</feature>
<dbReference type="InterPro" id="IPR036770">
    <property type="entry name" value="Ankyrin_rpt-contain_sf"/>
</dbReference>
<keyword evidence="3 7" id="KW-1133">Transmembrane helix</keyword>
<name>A0A1F7WUK8_9BACT</name>
<feature type="region of interest" description="Disordered" evidence="6">
    <location>
        <begin position="1344"/>
        <end position="1372"/>
    </location>
</feature>
<feature type="region of interest" description="Disordered" evidence="6">
    <location>
        <begin position="1"/>
        <end position="40"/>
    </location>
</feature>
<dbReference type="Pfam" id="PF00023">
    <property type="entry name" value="Ank"/>
    <property type="match status" value="1"/>
</dbReference>
<dbReference type="PROSITE" id="PS50011">
    <property type="entry name" value="PROTEIN_KINASE_DOM"/>
    <property type="match status" value="1"/>
</dbReference>
<dbReference type="PROSITE" id="PS50297">
    <property type="entry name" value="ANK_REP_REGION"/>
    <property type="match status" value="5"/>
</dbReference>
<reference evidence="9 10" key="1">
    <citation type="journal article" date="2016" name="Nat. Commun.">
        <title>Thousands of microbial genomes shed light on interconnected biogeochemical processes in an aquifer system.</title>
        <authorList>
            <person name="Anantharaman K."/>
            <person name="Brown C.T."/>
            <person name="Hug L.A."/>
            <person name="Sharon I."/>
            <person name="Castelle C.J."/>
            <person name="Probst A.J."/>
            <person name="Thomas B.C."/>
            <person name="Singh A."/>
            <person name="Wilkins M.J."/>
            <person name="Karaoz U."/>
            <person name="Brodie E.L."/>
            <person name="Williams K.H."/>
            <person name="Hubbard S.S."/>
            <person name="Banfield J.F."/>
        </authorList>
    </citation>
    <scope>NUCLEOTIDE SEQUENCE [LARGE SCALE GENOMIC DNA]</scope>
</reference>
<organism evidence="9 10">
    <name type="scientific">Candidatus Wallbacteria bacterium GWC2_49_35</name>
    <dbReference type="NCBI Taxonomy" id="1817813"/>
    <lineage>
        <taxon>Bacteria</taxon>
        <taxon>Candidatus Walliibacteriota</taxon>
    </lineage>
</organism>
<keyword evidence="4 7" id="KW-0472">Membrane</keyword>
<evidence type="ECO:0000259" key="8">
    <source>
        <dbReference type="PROSITE" id="PS50011"/>
    </source>
</evidence>
<feature type="transmembrane region" description="Helical" evidence="7">
    <location>
        <begin position="676"/>
        <end position="701"/>
    </location>
</feature>
<evidence type="ECO:0000256" key="2">
    <source>
        <dbReference type="ARBA" id="ARBA00022692"/>
    </source>
</evidence>
<evidence type="ECO:0000256" key="5">
    <source>
        <dbReference type="PROSITE-ProRule" id="PRU00023"/>
    </source>
</evidence>
<protein>
    <recommendedName>
        <fullName evidence="8">Protein kinase domain-containing protein</fullName>
    </recommendedName>
</protein>
<dbReference type="InterPro" id="IPR011009">
    <property type="entry name" value="Kinase-like_dom_sf"/>
</dbReference>
<comment type="caution">
    <text evidence="9">The sequence shown here is derived from an EMBL/GenBank/DDBJ whole genome shotgun (WGS) entry which is preliminary data.</text>
</comment>
<dbReference type="PROSITE" id="PS00108">
    <property type="entry name" value="PROTEIN_KINASE_ST"/>
    <property type="match status" value="1"/>
</dbReference>
<evidence type="ECO:0000256" key="4">
    <source>
        <dbReference type="ARBA" id="ARBA00023136"/>
    </source>
</evidence>
<feature type="compositionally biased region" description="Low complexity" evidence="6">
    <location>
        <begin position="1344"/>
        <end position="1359"/>
    </location>
</feature>
<feature type="compositionally biased region" description="Basic and acidic residues" evidence="6">
    <location>
        <begin position="1"/>
        <end position="38"/>
    </location>
</feature>
<feature type="transmembrane region" description="Helical" evidence="7">
    <location>
        <begin position="758"/>
        <end position="775"/>
    </location>
</feature>
<dbReference type="InterPro" id="IPR002110">
    <property type="entry name" value="Ankyrin_rpt"/>
</dbReference>
<evidence type="ECO:0000313" key="9">
    <source>
        <dbReference type="EMBL" id="OGM06119.1"/>
    </source>
</evidence>
<evidence type="ECO:0000256" key="6">
    <source>
        <dbReference type="SAM" id="MobiDB-lite"/>
    </source>
</evidence>
<dbReference type="Gene3D" id="1.25.40.20">
    <property type="entry name" value="Ankyrin repeat-containing domain"/>
    <property type="match status" value="3"/>
</dbReference>
<evidence type="ECO:0000256" key="1">
    <source>
        <dbReference type="ARBA" id="ARBA00004141"/>
    </source>
</evidence>
<feature type="repeat" description="ANK" evidence="5">
    <location>
        <begin position="1135"/>
        <end position="1167"/>
    </location>
</feature>
<dbReference type="STRING" id="1817813.A2008_00955"/>
<dbReference type="PANTHER" id="PTHR24183:SF1">
    <property type="entry name" value="FIBRONECTIN TYPE 3 AND ANKYRIN REPEAT DOMAINS PROTEIN 1"/>
    <property type="match status" value="1"/>
</dbReference>
<comment type="subcellular location">
    <subcellularLocation>
        <location evidence="1">Membrane</location>
        <topology evidence="1">Multi-pass membrane protein</topology>
    </subcellularLocation>
</comment>
<feature type="transmembrane region" description="Helical" evidence="7">
    <location>
        <begin position="707"/>
        <end position="725"/>
    </location>
</feature>
<gene>
    <name evidence="9" type="ORF">A2008_00955</name>
</gene>
<dbReference type="Proteomes" id="UP000178735">
    <property type="component" value="Unassembled WGS sequence"/>
</dbReference>
<feature type="transmembrane region" description="Helical" evidence="7">
    <location>
        <begin position="787"/>
        <end position="806"/>
    </location>
</feature>
<feature type="transmembrane region" description="Helical" evidence="7">
    <location>
        <begin position="837"/>
        <end position="860"/>
    </location>
</feature>
<dbReference type="Gene3D" id="1.10.510.10">
    <property type="entry name" value="Transferase(Phosphotransferase) domain 1"/>
    <property type="match status" value="1"/>
</dbReference>
<dbReference type="GO" id="GO:0005524">
    <property type="term" value="F:ATP binding"/>
    <property type="evidence" value="ECO:0007669"/>
    <property type="project" value="InterPro"/>
</dbReference>
<evidence type="ECO:0000256" key="3">
    <source>
        <dbReference type="ARBA" id="ARBA00022989"/>
    </source>
</evidence>
<dbReference type="InterPro" id="IPR008271">
    <property type="entry name" value="Ser/Thr_kinase_AS"/>
</dbReference>
<dbReference type="Pfam" id="PF12796">
    <property type="entry name" value="Ank_2"/>
    <property type="match status" value="3"/>
</dbReference>
<dbReference type="PROSITE" id="PS50088">
    <property type="entry name" value="ANK_REPEAT"/>
    <property type="match status" value="7"/>
</dbReference>
<feature type="repeat" description="ANK" evidence="5">
    <location>
        <begin position="1168"/>
        <end position="1200"/>
    </location>
</feature>
<feature type="repeat" description="ANK" evidence="5">
    <location>
        <begin position="1035"/>
        <end position="1067"/>
    </location>
</feature>
<evidence type="ECO:0000313" key="10">
    <source>
        <dbReference type="Proteomes" id="UP000178735"/>
    </source>
</evidence>
<keyword evidence="2 7" id="KW-0812">Transmembrane</keyword>
<dbReference type="InterPro" id="IPR010432">
    <property type="entry name" value="RDD"/>
</dbReference>
<dbReference type="SMART" id="SM00220">
    <property type="entry name" value="S_TKc"/>
    <property type="match status" value="1"/>
</dbReference>
<dbReference type="GO" id="GO:0004672">
    <property type="term" value="F:protein kinase activity"/>
    <property type="evidence" value="ECO:0007669"/>
    <property type="project" value="InterPro"/>
</dbReference>
<proteinExistence type="predicted"/>
<dbReference type="InterPro" id="IPR000719">
    <property type="entry name" value="Prot_kinase_dom"/>
</dbReference>
<feature type="domain" description="Protein kinase" evidence="8">
    <location>
        <begin position="37"/>
        <end position="292"/>
    </location>
</feature>
<accession>A0A1F7WUK8</accession>